<proteinExistence type="predicted"/>
<reference evidence="1 2" key="1">
    <citation type="submission" date="2018-11" db="EMBL/GenBank/DDBJ databases">
        <title>Genome assembly of Steccherinum ochraceum LE-BIN_3174, the white-rot fungus of the Steccherinaceae family (The Residual Polyporoid clade, Polyporales, Basidiomycota).</title>
        <authorList>
            <person name="Fedorova T.V."/>
            <person name="Glazunova O.A."/>
            <person name="Landesman E.O."/>
            <person name="Moiseenko K.V."/>
            <person name="Psurtseva N.V."/>
            <person name="Savinova O.S."/>
            <person name="Shakhova N.V."/>
            <person name="Tyazhelova T.V."/>
            <person name="Vasina D.V."/>
        </authorList>
    </citation>
    <scope>NUCLEOTIDE SEQUENCE [LARGE SCALE GENOMIC DNA]</scope>
    <source>
        <strain evidence="1 2">LE-BIN_3174</strain>
    </source>
</reference>
<evidence type="ECO:0000313" key="2">
    <source>
        <dbReference type="Proteomes" id="UP000292702"/>
    </source>
</evidence>
<sequence>MSSESPLNQQSDNKNLERPMDNPNALVPAAIAPPEILAAIFRLYVDYALSTLSSGRWPFSPFKWIVGITHTCRYWREVALGTPTLWTHIAVDVCTVDVIKAFVERSGTAPLTVEAGFQEDEIPVDRLRALQPAIRRVQKLQLQLPRAQYRDLVGSGPVGAITSLTSLTLYAPSFGEPELSLPIIDFFPHTFPSLRHLDARGYAINWDPSLFPKTLNSLHIEGPGSAPASDVMAVLATLPALQDLSLAYTMDEAALTTKVALPSLTDLTLHGSHILPTLLVLNHLELSSHSNLEIVAIRSGDAEPDAVLPIVKALELLMSSGESVSRVGIDLSNGGLSFYGSPENSQVIRSLKLHCSPREERTTGLDALNALITLFPMPNVTELDITLADPPLHPSHVTPLFKTLTGMKNIHTLSANSPRGSPQYNYSDGCLTCILGSRLREDNSFVLPNLRRLALVPIVVDPRTGEREIIRYKYFDTMAIEDLQEVLEFRRQAGFGVKELALDRTLSFMFEKDIERFREKCVDDVQFY</sequence>
<evidence type="ECO:0000313" key="1">
    <source>
        <dbReference type="EMBL" id="TCD68949.1"/>
    </source>
</evidence>
<accession>A0A4R0RTM0</accession>
<keyword evidence="2" id="KW-1185">Reference proteome</keyword>
<protein>
    <submittedName>
        <fullName evidence="1">Uncharacterized protein</fullName>
    </submittedName>
</protein>
<name>A0A4R0RTM0_9APHY</name>
<dbReference type="AlphaFoldDB" id="A0A4R0RTM0"/>
<dbReference type="SUPFAM" id="SSF52047">
    <property type="entry name" value="RNI-like"/>
    <property type="match status" value="1"/>
</dbReference>
<dbReference type="OrthoDB" id="2791066at2759"/>
<dbReference type="STRING" id="92696.A0A4R0RTM0"/>
<dbReference type="InterPro" id="IPR032675">
    <property type="entry name" value="LRR_dom_sf"/>
</dbReference>
<gene>
    <name evidence="1" type="ORF">EIP91_009339</name>
</gene>
<organism evidence="1 2">
    <name type="scientific">Steccherinum ochraceum</name>
    <dbReference type="NCBI Taxonomy" id="92696"/>
    <lineage>
        <taxon>Eukaryota</taxon>
        <taxon>Fungi</taxon>
        <taxon>Dikarya</taxon>
        <taxon>Basidiomycota</taxon>
        <taxon>Agaricomycotina</taxon>
        <taxon>Agaricomycetes</taxon>
        <taxon>Polyporales</taxon>
        <taxon>Steccherinaceae</taxon>
        <taxon>Steccherinum</taxon>
    </lineage>
</organism>
<dbReference type="EMBL" id="RWJN01000053">
    <property type="protein sequence ID" value="TCD68949.1"/>
    <property type="molecule type" value="Genomic_DNA"/>
</dbReference>
<comment type="caution">
    <text evidence="1">The sequence shown here is derived from an EMBL/GenBank/DDBJ whole genome shotgun (WGS) entry which is preliminary data.</text>
</comment>
<dbReference type="Gene3D" id="3.80.10.10">
    <property type="entry name" value="Ribonuclease Inhibitor"/>
    <property type="match status" value="1"/>
</dbReference>
<dbReference type="Proteomes" id="UP000292702">
    <property type="component" value="Unassembled WGS sequence"/>
</dbReference>